<dbReference type="InterPro" id="IPR058240">
    <property type="entry name" value="rSAM_sf"/>
</dbReference>
<evidence type="ECO:0000259" key="4">
    <source>
        <dbReference type="SMART" id="SM00729"/>
    </source>
</evidence>
<evidence type="ECO:0000313" key="6">
    <source>
        <dbReference type="Proteomes" id="UP000261278"/>
    </source>
</evidence>
<dbReference type="SFLD" id="SFLDG01084">
    <property type="entry name" value="Uncharacterised_Radical_SAM_Su"/>
    <property type="match status" value="1"/>
</dbReference>
<dbReference type="InterPro" id="IPR031012">
    <property type="entry name" value="rSAM_mob_pairB"/>
</dbReference>
<dbReference type="NCBIfam" id="TIGR04470">
    <property type="entry name" value="rSAM_mob_pairB"/>
    <property type="match status" value="1"/>
</dbReference>
<name>A0A396AIR9_PHOVU</name>
<dbReference type="EMBL" id="QSSN01000021">
    <property type="protein sequence ID" value="RGL83972.1"/>
    <property type="molecule type" value="Genomic_DNA"/>
</dbReference>
<comment type="caution">
    <text evidence="5">The sequence shown here is derived from an EMBL/GenBank/DDBJ whole genome shotgun (WGS) entry which is preliminary data.</text>
</comment>
<dbReference type="CDD" id="cd01335">
    <property type="entry name" value="Radical_SAM"/>
    <property type="match status" value="1"/>
</dbReference>
<keyword evidence="1" id="KW-0479">Metal-binding</keyword>
<dbReference type="InterPro" id="IPR040086">
    <property type="entry name" value="MJ0683-like"/>
</dbReference>
<dbReference type="InterPro" id="IPR006638">
    <property type="entry name" value="Elp3/MiaA/NifB-like_rSAM"/>
</dbReference>
<dbReference type="AlphaFoldDB" id="A0A396AIR9"/>
<dbReference type="GO" id="GO:0051536">
    <property type="term" value="F:iron-sulfur cluster binding"/>
    <property type="evidence" value="ECO:0007669"/>
    <property type="project" value="UniProtKB-KW"/>
</dbReference>
<dbReference type="GO" id="GO:0046872">
    <property type="term" value="F:metal ion binding"/>
    <property type="evidence" value="ECO:0007669"/>
    <property type="project" value="UniProtKB-KW"/>
</dbReference>
<evidence type="ECO:0000256" key="2">
    <source>
        <dbReference type="ARBA" id="ARBA00023004"/>
    </source>
</evidence>
<organism evidence="5 6">
    <name type="scientific">Phocaeicola vulgatus</name>
    <name type="common">Bacteroides vulgatus</name>
    <dbReference type="NCBI Taxonomy" id="821"/>
    <lineage>
        <taxon>Bacteria</taxon>
        <taxon>Pseudomonadati</taxon>
        <taxon>Bacteroidota</taxon>
        <taxon>Bacteroidia</taxon>
        <taxon>Bacteroidales</taxon>
        <taxon>Bacteroidaceae</taxon>
        <taxon>Phocaeicola</taxon>
    </lineage>
</organism>
<dbReference type="Gene3D" id="3.80.30.30">
    <property type="match status" value="1"/>
</dbReference>
<accession>A0A396AIR9</accession>
<dbReference type="RefSeq" id="WP_117678373.1">
    <property type="nucleotide sequence ID" value="NZ_JAKKXL010000016.1"/>
</dbReference>
<sequence>MEKEIIREIDVQSVMTKSSLPVGGYSVNPYVGCPHACKYCYASFMKRFTGHTEPWGAFLDVKNWKPITNPHKYDGERIVIGSVTDGYNPYEESFRRTRKLLEELHGSNAEIMVCTKSDLVLRDLDLLKGFPKVTVSWSVNTLDEQFRTDMDNAVSIERRLKAMRQVYEAGIRTVCFVSPIFPGITDVKAIIGEVKNYADLIWLENLNLRGQFKGGIMTYIREKHPELFPLYEEIYNKKKLDYWQALEQDISQYAQTQGFPYRVNDLPYGRSEKGKPVIVNYFYHEKIRLKNKG</sequence>
<keyword evidence="3" id="KW-0411">Iron-sulfur</keyword>
<dbReference type="InterPro" id="IPR007197">
    <property type="entry name" value="rSAM"/>
</dbReference>
<dbReference type="PANTHER" id="PTHR43432:SF3">
    <property type="entry name" value="SLR0285 PROTEIN"/>
    <property type="match status" value="1"/>
</dbReference>
<dbReference type="GO" id="GO:0003824">
    <property type="term" value="F:catalytic activity"/>
    <property type="evidence" value="ECO:0007669"/>
    <property type="project" value="InterPro"/>
</dbReference>
<reference evidence="5 6" key="1">
    <citation type="submission" date="2018-08" db="EMBL/GenBank/DDBJ databases">
        <title>A genome reference for cultivated species of the human gut microbiota.</title>
        <authorList>
            <person name="Zou Y."/>
            <person name="Xue W."/>
            <person name="Luo G."/>
        </authorList>
    </citation>
    <scope>NUCLEOTIDE SEQUENCE [LARGE SCALE GENOMIC DNA]</scope>
    <source>
        <strain evidence="5 6">TF05-18</strain>
    </source>
</reference>
<feature type="domain" description="Elp3/MiaA/NifB-like radical SAM core" evidence="4">
    <location>
        <begin position="21"/>
        <end position="241"/>
    </location>
</feature>
<dbReference type="SUPFAM" id="SSF102114">
    <property type="entry name" value="Radical SAM enzymes"/>
    <property type="match status" value="1"/>
</dbReference>
<evidence type="ECO:0000313" key="5">
    <source>
        <dbReference type="EMBL" id="RGL83972.1"/>
    </source>
</evidence>
<dbReference type="PANTHER" id="PTHR43432">
    <property type="entry name" value="SLR0285 PROTEIN"/>
    <property type="match status" value="1"/>
</dbReference>
<dbReference type="SMART" id="SM00729">
    <property type="entry name" value="Elp3"/>
    <property type="match status" value="1"/>
</dbReference>
<dbReference type="Proteomes" id="UP000261278">
    <property type="component" value="Unassembled WGS sequence"/>
</dbReference>
<keyword evidence="2" id="KW-0408">Iron</keyword>
<evidence type="ECO:0000256" key="1">
    <source>
        <dbReference type="ARBA" id="ARBA00022723"/>
    </source>
</evidence>
<proteinExistence type="predicted"/>
<dbReference type="Pfam" id="PF04055">
    <property type="entry name" value="Radical_SAM"/>
    <property type="match status" value="1"/>
</dbReference>
<evidence type="ECO:0000256" key="3">
    <source>
        <dbReference type="ARBA" id="ARBA00023014"/>
    </source>
</evidence>
<gene>
    <name evidence="5" type="ORF">DXC44_15890</name>
</gene>
<protein>
    <submittedName>
        <fullName evidence="5">Radical SAM mobile pair protein B</fullName>
    </submittedName>
</protein>
<dbReference type="SFLD" id="SFLDS00029">
    <property type="entry name" value="Radical_SAM"/>
    <property type="match status" value="1"/>
</dbReference>